<dbReference type="EMBL" id="SDOX01000101">
    <property type="protein sequence ID" value="TFJ82495.1"/>
    <property type="molecule type" value="Genomic_DNA"/>
</dbReference>
<evidence type="ECO:0000256" key="1">
    <source>
        <dbReference type="SAM" id="MobiDB-lite"/>
    </source>
</evidence>
<reference evidence="3 4" key="1">
    <citation type="submission" date="2019-01" db="EMBL/GenBank/DDBJ databases">
        <title>Nuclear Genome Assembly of the Microalgal Biofuel strain Nannochloropsis salina CCMP1776.</title>
        <authorList>
            <person name="Hovde B."/>
        </authorList>
    </citation>
    <scope>NUCLEOTIDE SEQUENCE [LARGE SCALE GENOMIC DNA]</scope>
    <source>
        <strain evidence="3 4">CCMP1776</strain>
    </source>
</reference>
<protein>
    <recommendedName>
        <fullName evidence="2">Methyltransferase domain-containing protein</fullName>
    </recommendedName>
</protein>
<feature type="region of interest" description="Disordered" evidence="1">
    <location>
        <begin position="24"/>
        <end position="45"/>
    </location>
</feature>
<dbReference type="InterPro" id="IPR026913">
    <property type="entry name" value="METTL24"/>
</dbReference>
<feature type="compositionally biased region" description="Polar residues" evidence="1">
    <location>
        <begin position="27"/>
        <end position="37"/>
    </location>
</feature>
<feature type="domain" description="Methyltransferase" evidence="2">
    <location>
        <begin position="57"/>
        <end position="254"/>
    </location>
</feature>
<proteinExistence type="predicted"/>
<evidence type="ECO:0000313" key="4">
    <source>
        <dbReference type="Proteomes" id="UP000355283"/>
    </source>
</evidence>
<dbReference type="InterPro" id="IPR025714">
    <property type="entry name" value="Methyltranfer_dom"/>
</dbReference>
<sequence>MQQQVEKRTAEWYDSLPLQLERAYDKVSSQQSGNPKPSNEPDKWDRFDVMMPVMAGACEMQRMPEMSDDGKFICGIKDIPNEAQRPCIVYSIGSADRWDFEAAIYKSTACEIHTFDCTVDSAHIPEEIQDRVMFHKVCIGNSSKSDSSNNLIFMNLKEIMDSLGHTYMTLLKADIEGYEYGMFNEILLEDDVELPEQISFELHYRVAPNSHLTWKSREKTAGEIALFAIRLYEQGYRVLSREDNRLCSHCTEFTVARFRCPKGSRSMIKNIESLQSNP</sequence>
<evidence type="ECO:0000313" key="3">
    <source>
        <dbReference type="EMBL" id="TFJ82495.1"/>
    </source>
</evidence>
<organism evidence="3 4">
    <name type="scientific">Nannochloropsis salina CCMP1776</name>
    <dbReference type="NCBI Taxonomy" id="1027361"/>
    <lineage>
        <taxon>Eukaryota</taxon>
        <taxon>Sar</taxon>
        <taxon>Stramenopiles</taxon>
        <taxon>Ochrophyta</taxon>
        <taxon>Eustigmatophyceae</taxon>
        <taxon>Eustigmatales</taxon>
        <taxon>Monodopsidaceae</taxon>
        <taxon>Microchloropsis</taxon>
        <taxon>Microchloropsis salina</taxon>
    </lineage>
</organism>
<dbReference type="AlphaFoldDB" id="A0A4D9CYM3"/>
<gene>
    <name evidence="3" type="ORF">NSK_006173</name>
</gene>
<dbReference type="PANTHER" id="PTHR32026:SF10">
    <property type="entry name" value="METHYLTRANSFERASE-LIKE PROTEIN 24-RELATED"/>
    <property type="match status" value="1"/>
</dbReference>
<evidence type="ECO:0000259" key="2">
    <source>
        <dbReference type="Pfam" id="PF13383"/>
    </source>
</evidence>
<dbReference type="PANTHER" id="PTHR32026">
    <property type="entry name" value="METHYLTRANSFERASE-LIKE PROTEIN 24"/>
    <property type="match status" value="1"/>
</dbReference>
<name>A0A4D9CYM3_9STRA</name>
<keyword evidence="4" id="KW-1185">Reference proteome</keyword>
<dbReference type="Pfam" id="PF13383">
    <property type="entry name" value="Methyltransf_22"/>
    <property type="match status" value="1"/>
</dbReference>
<dbReference type="Proteomes" id="UP000355283">
    <property type="component" value="Unassembled WGS sequence"/>
</dbReference>
<comment type="caution">
    <text evidence="3">The sequence shown here is derived from an EMBL/GenBank/DDBJ whole genome shotgun (WGS) entry which is preliminary data.</text>
</comment>
<accession>A0A4D9CYM3</accession>
<dbReference type="OrthoDB" id="40735at2759"/>